<feature type="domain" description="UspA" evidence="2">
    <location>
        <begin position="1"/>
        <end position="138"/>
    </location>
</feature>
<evidence type="ECO:0000313" key="3">
    <source>
        <dbReference type="EMBL" id="MFC4359464.1"/>
    </source>
</evidence>
<dbReference type="Pfam" id="PF00582">
    <property type="entry name" value="Usp"/>
    <property type="match status" value="1"/>
</dbReference>
<protein>
    <submittedName>
        <fullName evidence="3">Universal stress protein</fullName>
    </submittedName>
</protein>
<dbReference type="InterPro" id="IPR006015">
    <property type="entry name" value="Universal_stress_UspA"/>
</dbReference>
<dbReference type="AlphaFoldDB" id="A0ABD5PG15"/>
<dbReference type="PRINTS" id="PR01438">
    <property type="entry name" value="UNVRSLSTRESS"/>
</dbReference>
<evidence type="ECO:0000256" key="1">
    <source>
        <dbReference type="ARBA" id="ARBA00008791"/>
    </source>
</evidence>
<dbReference type="Proteomes" id="UP001595921">
    <property type="component" value="Unassembled WGS sequence"/>
</dbReference>
<accession>A0ABD5PG15</accession>
<dbReference type="EMBL" id="JBHSDS010000008">
    <property type="protein sequence ID" value="MFC4359464.1"/>
    <property type="molecule type" value="Genomic_DNA"/>
</dbReference>
<proteinExistence type="inferred from homology"/>
<sequence>MYDQILVPTDGSEAAEAAFAHAFDLASRYDATVHALYVVDTAMYSSLDARTDLVIDALSEQGEHAVDAVRDRGETAGVPVVEDVVRGSPAKAILGYVEQEGIDLVVMGTHGRRGLDRLVLGSVTERVLRSSPAPVMVVQGTRPGSRDAEDEDEQ</sequence>
<organism evidence="3 4">
    <name type="scientific">Halobium salinum</name>
    <dbReference type="NCBI Taxonomy" id="1364940"/>
    <lineage>
        <taxon>Archaea</taxon>
        <taxon>Methanobacteriati</taxon>
        <taxon>Methanobacteriota</taxon>
        <taxon>Stenosarchaea group</taxon>
        <taxon>Halobacteria</taxon>
        <taxon>Halobacteriales</taxon>
        <taxon>Haloferacaceae</taxon>
        <taxon>Halobium</taxon>
    </lineage>
</organism>
<reference evidence="3 4" key="1">
    <citation type="journal article" date="2019" name="Int. J. Syst. Evol. Microbiol.">
        <title>The Global Catalogue of Microorganisms (GCM) 10K type strain sequencing project: providing services to taxonomists for standard genome sequencing and annotation.</title>
        <authorList>
            <consortium name="The Broad Institute Genomics Platform"/>
            <consortium name="The Broad Institute Genome Sequencing Center for Infectious Disease"/>
            <person name="Wu L."/>
            <person name="Ma J."/>
        </authorList>
    </citation>
    <scope>NUCLEOTIDE SEQUENCE [LARGE SCALE GENOMIC DNA]</scope>
    <source>
        <strain evidence="3 4">CGMCC 1.12553</strain>
    </source>
</reference>
<comment type="similarity">
    <text evidence="1">Belongs to the universal stress protein A family.</text>
</comment>
<name>A0ABD5PG15_9EURY</name>
<dbReference type="RefSeq" id="WP_267621734.1">
    <property type="nucleotide sequence ID" value="NZ_JAODIW010000006.1"/>
</dbReference>
<keyword evidence="4" id="KW-1185">Reference proteome</keyword>
<dbReference type="InterPro" id="IPR014729">
    <property type="entry name" value="Rossmann-like_a/b/a_fold"/>
</dbReference>
<comment type="caution">
    <text evidence="3">The sequence shown here is derived from an EMBL/GenBank/DDBJ whole genome shotgun (WGS) entry which is preliminary data.</text>
</comment>
<evidence type="ECO:0000259" key="2">
    <source>
        <dbReference type="Pfam" id="PF00582"/>
    </source>
</evidence>
<dbReference type="PANTHER" id="PTHR46268:SF6">
    <property type="entry name" value="UNIVERSAL STRESS PROTEIN UP12"/>
    <property type="match status" value="1"/>
</dbReference>
<dbReference type="Gene3D" id="3.40.50.620">
    <property type="entry name" value="HUPs"/>
    <property type="match status" value="1"/>
</dbReference>
<dbReference type="InterPro" id="IPR006016">
    <property type="entry name" value="UspA"/>
</dbReference>
<dbReference type="CDD" id="cd00293">
    <property type="entry name" value="USP-like"/>
    <property type="match status" value="1"/>
</dbReference>
<dbReference type="SUPFAM" id="SSF52402">
    <property type="entry name" value="Adenine nucleotide alpha hydrolases-like"/>
    <property type="match status" value="1"/>
</dbReference>
<evidence type="ECO:0000313" key="4">
    <source>
        <dbReference type="Proteomes" id="UP001595921"/>
    </source>
</evidence>
<dbReference type="PANTHER" id="PTHR46268">
    <property type="entry name" value="STRESS RESPONSE PROTEIN NHAX"/>
    <property type="match status" value="1"/>
</dbReference>
<gene>
    <name evidence="3" type="ORF">ACFO0N_16090</name>
</gene>
<dbReference type="PIRSF" id="PIRSF006276">
    <property type="entry name" value="UspA"/>
    <property type="match status" value="1"/>
</dbReference>